<sequence length="91" mass="10622">MLDCKESVFNMGFIIIEVCDYNILSSEELEEVFNRPEVAVMSYECMNYCGMCAMRPYAMVNGKRIFGKTTEECIKKIKKEVEKELEELENL</sequence>
<name>A0ABR5MJP7_9BACI</name>
<reference evidence="1 2" key="1">
    <citation type="submission" date="2015-07" db="EMBL/GenBank/DDBJ databases">
        <title>High-quality draft genome sequence of Oceanobacillus caeni HM6, a bacillus isolated from a human feces.</title>
        <authorList>
            <person name="Kumar J."/>
            <person name="Verma M.K."/>
            <person name="Pandey R."/>
            <person name="Bhambi M."/>
            <person name="Chauhan N."/>
        </authorList>
    </citation>
    <scope>NUCLEOTIDE SEQUENCE [LARGE SCALE GENOMIC DNA]</scope>
    <source>
        <strain evidence="1 2">HM6</strain>
    </source>
</reference>
<evidence type="ECO:0000313" key="2">
    <source>
        <dbReference type="Proteomes" id="UP000037854"/>
    </source>
</evidence>
<dbReference type="EMBL" id="LGTK01000022">
    <property type="protein sequence ID" value="KPH75834.1"/>
    <property type="molecule type" value="Genomic_DNA"/>
</dbReference>
<evidence type="ECO:0000313" key="1">
    <source>
        <dbReference type="EMBL" id="KPH75834.1"/>
    </source>
</evidence>
<gene>
    <name evidence="1" type="ORF">AFL42_08295</name>
</gene>
<organism evidence="1 2">
    <name type="scientific">Oceanobacillus caeni</name>
    <dbReference type="NCBI Taxonomy" id="405946"/>
    <lineage>
        <taxon>Bacteria</taxon>
        <taxon>Bacillati</taxon>
        <taxon>Bacillota</taxon>
        <taxon>Bacilli</taxon>
        <taxon>Bacillales</taxon>
        <taxon>Bacillaceae</taxon>
        <taxon>Oceanobacillus</taxon>
    </lineage>
</organism>
<keyword evidence="2" id="KW-1185">Reference proteome</keyword>
<dbReference type="Proteomes" id="UP000037854">
    <property type="component" value="Unassembled WGS sequence"/>
</dbReference>
<proteinExistence type="predicted"/>
<comment type="caution">
    <text evidence="1">The sequence shown here is derived from an EMBL/GenBank/DDBJ whole genome shotgun (WGS) entry which is preliminary data.</text>
</comment>
<protein>
    <recommendedName>
        <fullName evidence="3">UDP-N-acetylmuramoylalanine--D-glutamate ligase</fullName>
    </recommendedName>
</protein>
<evidence type="ECO:0008006" key="3">
    <source>
        <dbReference type="Google" id="ProtNLM"/>
    </source>
</evidence>
<dbReference type="Pfam" id="PF07293">
    <property type="entry name" value="DUF1450"/>
    <property type="match status" value="1"/>
</dbReference>
<dbReference type="InterPro" id="IPR009910">
    <property type="entry name" value="DUF1450"/>
</dbReference>
<accession>A0ABR5MJP7</accession>